<dbReference type="Gene3D" id="3.40.50.720">
    <property type="entry name" value="NAD(P)-binding Rossmann-like Domain"/>
    <property type="match status" value="1"/>
</dbReference>
<evidence type="ECO:0000259" key="2">
    <source>
        <dbReference type="Pfam" id="PF13478"/>
    </source>
</evidence>
<reference evidence="3 4" key="1">
    <citation type="submission" date="2022-02" db="EMBL/GenBank/DDBJ databases">
        <title>The genome sequence of Shewanella sp. 3B26.</title>
        <authorList>
            <person name="Du J."/>
        </authorList>
    </citation>
    <scope>NUCLEOTIDE SEQUENCE [LARGE SCALE GENOMIC DNA]</scope>
    <source>
        <strain evidence="3 4">3B26</strain>
    </source>
</reference>
<sequence length="351" mass="37690">MANRLDSLLDAWRSDPDANWVLAVIASVEGSAYRKSGAMMLFHPSGPSLGMLSGGCLEADLRRQAQKALAGHCAVLGRYDARDETDASYRLGCGGLVDILLLPLTAANQQLQFAAMSDALASGKPGFWCLELPQNRASADNLRAHFYPDAEAPFPAADFNRPGRLMLNLQTGSHQSELLIVPVRPRPHLAIFGGGMDARPLAQMARQLEWRISVVDPRTSYARPCDFDGCELIKTPADGLTPDFLASIDMAVVMHHSLELDAAVLPNLGQLPLKYLALLGPRHRGEKLLNTAGMSWDDFYCPPASPAGIDLGGELPADIALSILAACQASLHGKLTHDKNGHQKNGSGGLR</sequence>
<dbReference type="Proteomes" id="UP001297581">
    <property type="component" value="Unassembled WGS sequence"/>
</dbReference>
<evidence type="ECO:0000313" key="3">
    <source>
        <dbReference type="EMBL" id="MCH4295233.1"/>
    </source>
</evidence>
<dbReference type="InterPro" id="IPR003777">
    <property type="entry name" value="XdhC_CoxI"/>
</dbReference>
<evidence type="ECO:0000259" key="1">
    <source>
        <dbReference type="Pfam" id="PF02625"/>
    </source>
</evidence>
<dbReference type="EMBL" id="JAKUDL010000004">
    <property type="protein sequence ID" value="MCH4295233.1"/>
    <property type="molecule type" value="Genomic_DNA"/>
</dbReference>
<dbReference type="PANTHER" id="PTHR30388">
    <property type="entry name" value="ALDEHYDE OXIDOREDUCTASE MOLYBDENUM COFACTOR ASSEMBLY PROTEIN"/>
    <property type="match status" value="1"/>
</dbReference>
<evidence type="ECO:0000313" key="4">
    <source>
        <dbReference type="Proteomes" id="UP001297581"/>
    </source>
</evidence>
<dbReference type="RefSeq" id="WP_240591474.1">
    <property type="nucleotide sequence ID" value="NZ_JAKUDL010000004.1"/>
</dbReference>
<feature type="domain" description="XdhC- CoxI" evidence="1">
    <location>
        <begin position="19"/>
        <end position="79"/>
    </location>
</feature>
<dbReference type="InterPro" id="IPR052698">
    <property type="entry name" value="MoCofactor_Util/Proc"/>
</dbReference>
<accession>A0AAJ1F168</accession>
<feature type="domain" description="XdhC Rossmann" evidence="2">
    <location>
        <begin position="189"/>
        <end position="325"/>
    </location>
</feature>
<name>A0AAJ1F168_9GAMM</name>
<dbReference type="AlphaFoldDB" id="A0AAJ1F168"/>
<dbReference type="InterPro" id="IPR027051">
    <property type="entry name" value="XdhC_Rossmann_dom"/>
</dbReference>
<proteinExistence type="predicted"/>
<organism evidence="3 4">
    <name type="scientific">Shewanella zhuhaiensis</name>
    <dbReference type="NCBI Taxonomy" id="2919576"/>
    <lineage>
        <taxon>Bacteria</taxon>
        <taxon>Pseudomonadati</taxon>
        <taxon>Pseudomonadota</taxon>
        <taxon>Gammaproteobacteria</taxon>
        <taxon>Alteromonadales</taxon>
        <taxon>Shewanellaceae</taxon>
        <taxon>Shewanella</taxon>
    </lineage>
</organism>
<dbReference type="Pfam" id="PF13478">
    <property type="entry name" value="XdhC_C"/>
    <property type="match status" value="1"/>
</dbReference>
<keyword evidence="4" id="KW-1185">Reference proteome</keyword>
<gene>
    <name evidence="3" type="ORF">MJ923_13060</name>
</gene>
<dbReference type="Pfam" id="PF02625">
    <property type="entry name" value="XdhC_CoxI"/>
    <property type="match status" value="1"/>
</dbReference>
<dbReference type="PANTHER" id="PTHR30388:SF4">
    <property type="entry name" value="MOLYBDENUM COFACTOR INSERTION CHAPERONE PAOD"/>
    <property type="match status" value="1"/>
</dbReference>
<comment type="caution">
    <text evidence="3">The sequence shown here is derived from an EMBL/GenBank/DDBJ whole genome shotgun (WGS) entry which is preliminary data.</text>
</comment>
<protein>
    <submittedName>
        <fullName evidence="3">XdhC family protein</fullName>
    </submittedName>
</protein>